<gene>
    <name evidence="2" type="ORF">PPROV_000547500</name>
</gene>
<dbReference type="AlphaFoldDB" id="A0A830HME4"/>
<protein>
    <submittedName>
        <fullName evidence="2">Uncharacterized protein</fullName>
    </submittedName>
</protein>
<reference evidence="2" key="1">
    <citation type="submission" date="2020-10" db="EMBL/GenBank/DDBJ databases">
        <title>Unveiling of a novel bifunctional photoreceptor, Dualchrome1, isolated from a cosmopolitan green alga.</title>
        <authorList>
            <person name="Suzuki S."/>
            <person name="Kawachi M."/>
        </authorList>
    </citation>
    <scope>NUCLEOTIDE SEQUENCE</scope>
    <source>
        <strain evidence="2">NIES 2893</strain>
    </source>
</reference>
<dbReference type="EMBL" id="BNJQ01000014">
    <property type="protein sequence ID" value="GHP06731.1"/>
    <property type="molecule type" value="Genomic_DNA"/>
</dbReference>
<accession>A0A830HME4</accession>
<comment type="caution">
    <text evidence="2">The sequence shown here is derived from an EMBL/GenBank/DDBJ whole genome shotgun (WGS) entry which is preliminary data.</text>
</comment>
<proteinExistence type="predicted"/>
<sequence length="104" mass="11856">MSEKMADVDKRTSQWNEVTPRSASKAVRVKSWAAVTAAAVPMRSLAFLDLYSHPVTEQYFHVTPMSCTFARCRVISVPFVPPHPPRRHEARQPPHHNHTHHLPP</sequence>
<evidence type="ECO:0000313" key="3">
    <source>
        <dbReference type="Proteomes" id="UP000660262"/>
    </source>
</evidence>
<evidence type="ECO:0000256" key="1">
    <source>
        <dbReference type="SAM" id="MobiDB-lite"/>
    </source>
</evidence>
<organism evidence="2 3">
    <name type="scientific">Pycnococcus provasolii</name>
    <dbReference type="NCBI Taxonomy" id="41880"/>
    <lineage>
        <taxon>Eukaryota</taxon>
        <taxon>Viridiplantae</taxon>
        <taxon>Chlorophyta</taxon>
        <taxon>Pseudoscourfieldiophyceae</taxon>
        <taxon>Pseudoscourfieldiales</taxon>
        <taxon>Pycnococcaceae</taxon>
        <taxon>Pycnococcus</taxon>
    </lineage>
</organism>
<feature type="region of interest" description="Disordered" evidence="1">
    <location>
        <begin position="1"/>
        <end position="21"/>
    </location>
</feature>
<keyword evidence="3" id="KW-1185">Reference proteome</keyword>
<evidence type="ECO:0000313" key="2">
    <source>
        <dbReference type="EMBL" id="GHP06731.1"/>
    </source>
</evidence>
<name>A0A830HME4_9CHLO</name>
<feature type="compositionally biased region" description="Basic residues" evidence="1">
    <location>
        <begin position="84"/>
        <end position="104"/>
    </location>
</feature>
<dbReference type="Proteomes" id="UP000660262">
    <property type="component" value="Unassembled WGS sequence"/>
</dbReference>
<feature type="region of interest" description="Disordered" evidence="1">
    <location>
        <begin position="81"/>
        <end position="104"/>
    </location>
</feature>
<feature type="compositionally biased region" description="Basic and acidic residues" evidence="1">
    <location>
        <begin position="1"/>
        <end position="12"/>
    </location>
</feature>